<protein>
    <submittedName>
        <fullName evidence="3">Uncharacterized protein</fullName>
    </submittedName>
</protein>
<evidence type="ECO:0000313" key="3">
    <source>
        <dbReference type="EMBL" id="CAK9018602.1"/>
    </source>
</evidence>
<feature type="region of interest" description="Disordered" evidence="2">
    <location>
        <begin position="1009"/>
        <end position="1063"/>
    </location>
</feature>
<dbReference type="EMBL" id="CAXAMN010006668">
    <property type="protein sequence ID" value="CAK9018602.1"/>
    <property type="molecule type" value="Genomic_DNA"/>
</dbReference>
<feature type="region of interest" description="Disordered" evidence="2">
    <location>
        <begin position="1"/>
        <end position="21"/>
    </location>
</feature>
<name>A0ABP0JW54_9DINO</name>
<evidence type="ECO:0000256" key="1">
    <source>
        <dbReference type="SAM" id="Coils"/>
    </source>
</evidence>
<accession>A0ABP0JW54</accession>
<evidence type="ECO:0000256" key="2">
    <source>
        <dbReference type="SAM" id="MobiDB-lite"/>
    </source>
</evidence>
<dbReference type="Proteomes" id="UP001642484">
    <property type="component" value="Unassembled WGS sequence"/>
</dbReference>
<organism evidence="3 4">
    <name type="scientific">Durusdinium trenchii</name>
    <dbReference type="NCBI Taxonomy" id="1381693"/>
    <lineage>
        <taxon>Eukaryota</taxon>
        <taxon>Sar</taxon>
        <taxon>Alveolata</taxon>
        <taxon>Dinophyceae</taxon>
        <taxon>Suessiales</taxon>
        <taxon>Symbiodiniaceae</taxon>
        <taxon>Durusdinium</taxon>
    </lineage>
</organism>
<sequence>MESRELYETPSSGSGQPGRRAHWEAVTRSSDPVHVIIGLGVPSLLDDEWLQSPAKDAEMLCHEIQACGLCPSPILVIDDEHSKHHRSRRSIENSLREAAAKLKRGSKLLVYYGGHAYMDDCSRAGTLVFPGGLQWKEEYFHLEHLVRQVLGDHDSVDVLVMVAACRPSFMNSAPTAIVEVYLEHFREHGTPSTDDRKNNYVFFYACDDGTSMEDSCLFAECLGYLLHKEPQYVSSLLDALEYEAEFLTIGELQPSWHPRKAMATRMEFLSGKPCMPDRLNDGDLQHWESASLLRLHLRRLAHHQLRQNVEPLPGRYEQIRQQVAKVLSMHTAQEWGTFHFWKHFLSQPALPQLLHFLSQSSVQTSTSTDFQQMLNLPDSFLEIVFDACKSCEEKNGCDVDVLAVQNLLDQCGAYYKEIPTEELQHVFEAAYVFCSSDTPSLTATQANRLATCIQKGCAALGIHDPCVLIGKGSVWVILLPPPTPLSRWQRADIVSCFQEFIEEMKVESFLWRLAKTPREVSPFLVPFALRQVVQLVQCMASCVPLPPVIVMNVRGFRSLALNWLKLTRQNPNLHEWQLRLVHRGRDLHDDQWIQYAEGLRLILCQDWTSLVEAELTGRLLESSRPLARRRGGHNLLESQECAPLVYLSEALRRKGEKGLEALDPFPLPIAQPQQLARALLILYGGNQLSQELTTPQGGAMNGPGDRSVEVSLISGRRKIIPLDDGGPITVGVLRGLIAESLDGEEGSQKTYGGRLIDDPGRIRLYVNGIGPALDFPLSEEDRRRKEITALIQDATQEPQHQDAWLEAVQSLFEARFGADVEHDAEYTEIMEWVKHFLAVEAGCCRGGPQTGLDAAVRDELVAFLKEVVPNSASLKQIYKEMKEENELVAGKELLTVCCVFSSALLEEKARYLHAVFDASGRGLGTGQEVASICLMVLLVLGKVKGTVAKAKEVTPQLQLELETLLPPYAEAVQQVGSKEAFQKERVIGQLEIDRILTPSIRDAYESLPLHTDPLGETEPPPPAGWAGRASVAPAGAADGGGPRAGDGLQRKQTDSLAPGAEPSERHLAWFQRMDTQSMGSELDNSGDLQDTIHRWLIIQNHEFAAIAKDLPGFRQLFCKGLCSALGLPAHGNCVEVLNVTNGSIIVEFLMRPRAHTDSRSAFELSQLLEKQLSSPYSALRRGPLGKFLGNAFLLSASPQTVNDPELTGIEEEEPEVKLPATVQDAEAQTNTFELGTPRAVVLKGAAASGACTRQEEEEAMEKLREAVRLLQDARQRQKKAKDGETLGCRRSRSVMC</sequence>
<feature type="coiled-coil region" evidence="1">
    <location>
        <begin position="1253"/>
        <end position="1280"/>
    </location>
</feature>
<evidence type="ECO:0000313" key="4">
    <source>
        <dbReference type="Proteomes" id="UP001642484"/>
    </source>
</evidence>
<keyword evidence="4" id="KW-1185">Reference proteome</keyword>
<gene>
    <name evidence="3" type="ORF">CCMP2556_LOCUS13333</name>
</gene>
<reference evidence="3 4" key="1">
    <citation type="submission" date="2024-02" db="EMBL/GenBank/DDBJ databases">
        <authorList>
            <person name="Chen Y."/>
            <person name="Shah S."/>
            <person name="Dougan E. K."/>
            <person name="Thang M."/>
            <person name="Chan C."/>
        </authorList>
    </citation>
    <scope>NUCLEOTIDE SEQUENCE [LARGE SCALE GENOMIC DNA]</scope>
</reference>
<feature type="compositionally biased region" description="Low complexity" evidence="2">
    <location>
        <begin position="1026"/>
        <end position="1036"/>
    </location>
</feature>
<proteinExistence type="predicted"/>
<keyword evidence="1" id="KW-0175">Coiled coil</keyword>
<comment type="caution">
    <text evidence="3">The sequence shown here is derived from an EMBL/GenBank/DDBJ whole genome shotgun (WGS) entry which is preliminary data.</text>
</comment>